<dbReference type="InParanoid" id="M3XJH8"/>
<protein>
    <recommendedName>
        <fullName evidence="3">Rhodanese domain-containing protein</fullName>
    </recommendedName>
</protein>
<accession>M3XJH8</accession>
<dbReference type="Proteomes" id="UP000008672">
    <property type="component" value="Unassembled WGS sequence"/>
</dbReference>
<dbReference type="HOGENOM" id="CLU_064316_1_0_1"/>
<dbReference type="STRING" id="7897.ENSLACP00000022884"/>
<feature type="domain" description="Rhodanese" evidence="3">
    <location>
        <begin position="180"/>
        <end position="202"/>
    </location>
</feature>
<evidence type="ECO:0000256" key="2">
    <source>
        <dbReference type="SAM" id="MobiDB-lite"/>
    </source>
</evidence>
<dbReference type="InterPro" id="IPR001763">
    <property type="entry name" value="Rhodanese-like_dom"/>
</dbReference>
<sequence>MSARRSIGDTEFLKKRIPQNPKYQHVRSRLDTGYSMSRYMERVEEIKRNYRYRKDELFKRIKVTTFAQLVIQVASVSHQNDLVDEVLQRPAEGNPDGLGLDAELLSTRTNGKGGPDEAPSTPPIQPLDDHNGAGEPTLSPRSTLQSVISGVGELDLEKETDPKVRPELTPSPRTLESPYQDCPFLLLDVRDRDAYEQCHIIGGKDPCNGILCGKTFLGGGINKS</sequence>
<dbReference type="OMA" id="CALQHTA"/>
<evidence type="ECO:0000259" key="3">
    <source>
        <dbReference type="PROSITE" id="PS50206"/>
    </source>
</evidence>
<feature type="region of interest" description="Disordered" evidence="2">
    <location>
        <begin position="89"/>
        <end position="176"/>
    </location>
</feature>
<dbReference type="AlphaFoldDB" id="M3XJH8"/>
<evidence type="ECO:0000256" key="1">
    <source>
        <dbReference type="ARBA" id="ARBA00022490"/>
    </source>
</evidence>
<reference evidence="4" key="3">
    <citation type="submission" date="2025-09" db="UniProtKB">
        <authorList>
            <consortium name="Ensembl"/>
        </authorList>
    </citation>
    <scope>IDENTIFICATION</scope>
</reference>
<dbReference type="GO" id="GO:0060271">
    <property type="term" value="P:cilium assembly"/>
    <property type="evidence" value="ECO:0007669"/>
    <property type="project" value="TreeGrafter"/>
</dbReference>
<reference evidence="5" key="1">
    <citation type="submission" date="2011-08" db="EMBL/GenBank/DDBJ databases">
        <title>The draft genome of Latimeria chalumnae.</title>
        <authorList>
            <person name="Di Palma F."/>
            <person name="Alfoldi J."/>
            <person name="Johnson J."/>
            <person name="Berlin A."/>
            <person name="Gnerre S."/>
            <person name="Jaffe D."/>
            <person name="MacCallum I."/>
            <person name="Young S."/>
            <person name="Walker B.J."/>
            <person name="Lander E."/>
            <person name="Lindblad-Toh K."/>
        </authorList>
    </citation>
    <scope>NUCLEOTIDE SEQUENCE [LARGE SCALE GENOMIC DNA]</scope>
    <source>
        <strain evidence="5">Wild caught</strain>
    </source>
</reference>
<dbReference type="PANTHER" id="PTHR44390">
    <property type="entry name" value="CENTROSOMAL PROTEIN OF 41 KDA"/>
    <property type="match status" value="1"/>
</dbReference>
<dbReference type="EMBL" id="AFYH01116602">
    <property type="status" value="NOT_ANNOTATED_CDS"/>
    <property type="molecule type" value="Genomic_DNA"/>
</dbReference>
<dbReference type="GO" id="GO:0036064">
    <property type="term" value="C:ciliary basal body"/>
    <property type="evidence" value="ECO:0007669"/>
    <property type="project" value="TreeGrafter"/>
</dbReference>
<keyword evidence="1" id="KW-0963">Cytoplasm</keyword>
<dbReference type="PROSITE" id="PS50206">
    <property type="entry name" value="RHODANESE_3"/>
    <property type="match status" value="1"/>
</dbReference>
<reference evidence="4" key="2">
    <citation type="submission" date="2025-08" db="UniProtKB">
        <authorList>
            <consortium name="Ensembl"/>
        </authorList>
    </citation>
    <scope>IDENTIFICATION</scope>
</reference>
<proteinExistence type="predicted"/>
<feature type="compositionally biased region" description="Polar residues" evidence="2">
    <location>
        <begin position="139"/>
        <end position="148"/>
    </location>
</feature>
<dbReference type="InterPro" id="IPR051889">
    <property type="entry name" value="CEP41"/>
</dbReference>
<organism evidence="4 5">
    <name type="scientific">Latimeria chalumnae</name>
    <name type="common">Coelacanth</name>
    <dbReference type="NCBI Taxonomy" id="7897"/>
    <lineage>
        <taxon>Eukaryota</taxon>
        <taxon>Metazoa</taxon>
        <taxon>Chordata</taxon>
        <taxon>Craniata</taxon>
        <taxon>Vertebrata</taxon>
        <taxon>Euteleostomi</taxon>
        <taxon>Coelacanthiformes</taxon>
        <taxon>Coelacanthidae</taxon>
        <taxon>Latimeria</taxon>
    </lineage>
</organism>
<gene>
    <name evidence="4" type="primary">CEP41</name>
</gene>
<feature type="compositionally biased region" description="Basic and acidic residues" evidence="2">
    <location>
        <begin position="155"/>
        <end position="166"/>
    </location>
</feature>
<evidence type="ECO:0000313" key="5">
    <source>
        <dbReference type="Proteomes" id="UP000008672"/>
    </source>
</evidence>
<keyword evidence="5" id="KW-1185">Reference proteome</keyword>
<dbReference type="PANTHER" id="PTHR44390:SF1">
    <property type="entry name" value="CENTROSOMAL PROTEIN OF 41 KDA"/>
    <property type="match status" value="1"/>
</dbReference>
<dbReference type="GeneTree" id="ENSGT00390000002222"/>
<name>M3XJH8_LATCH</name>
<dbReference type="FunCoup" id="M3XJH8">
    <property type="interactions" value="694"/>
</dbReference>
<dbReference type="Ensembl" id="ENSLACT00000025901.1">
    <property type="protein sequence ID" value="ENSLACP00000022884.1"/>
    <property type="gene ID" value="ENSLACG00000022494.1"/>
</dbReference>
<evidence type="ECO:0000313" key="4">
    <source>
        <dbReference type="Ensembl" id="ENSLACP00000022884.1"/>
    </source>
</evidence>
<dbReference type="eggNOG" id="ENOG502QR8A">
    <property type="taxonomic scope" value="Eukaryota"/>
</dbReference>